<sequence>MIALPDTNAYTAAARGDEPLLENLGRASHILMSSIVVGELEYGFRHGTRCQQNRHQLDEFLAESYVDFLTISRDTSIHYGLISSELRAGGNEIPSNDAWIAAHAREYSAVLWTRNRHFQVVTGVSTRQW</sequence>
<evidence type="ECO:0000256" key="6">
    <source>
        <dbReference type="ARBA" id="ARBA00022842"/>
    </source>
</evidence>
<keyword evidence="6 8" id="KW-0460">Magnesium</keyword>
<name>A0ABU3BVL0_9GAMM</name>
<feature type="binding site" evidence="8">
    <location>
        <position position="97"/>
    </location>
    <ligand>
        <name>Mg(2+)</name>
        <dbReference type="ChEBI" id="CHEBI:18420"/>
    </ligand>
</feature>
<evidence type="ECO:0000256" key="5">
    <source>
        <dbReference type="ARBA" id="ARBA00022801"/>
    </source>
</evidence>
<evidence type="ECO:0000256" key="1">
    <source>
        <dbReference type="ARBA" id="ARBA00001946"/>
    </source>
</evidence>
<organism evidence="10 11">
    <name type="scientific">Spectribacter hydrogenoxidans</name>
    <dbReference type="NCBI Taxonomy" id="3075608"/>
    <lineage>
        <taxon>Bacteria</taxon>
        <taxon>Pseudomonadati</taxon>
        <taxon>Pseudomonadota</taxon>
        <taxon>Gammaproteobacteria</taxon>
        <taxon>Salinisphaerales</taxon>
        <taxon>Salinisphaeraceae</taxon>
        <taxon>Spectribacter</taxon>
    </lineage>
</organism>
<reference evidence="10 11" key="1">
    <citation type="submission" date="2023-09" db="EMBL/GenBank/DDBJ databases">
        <authorList>
            <person name="Rey-Velasco X."/>
        </authorList>
    </citation>
    <scope>NUCLEOTIDE SEQUENCE [LARGE SCALE GENOMIC DNA]</scope>
    <source>
        <strain evidence="10 11">W335</strain>
    </source>
</reference>
<comment type="cofactor">
    <cofactor evidence="1 8">
        <name>Mg(2+)</name>
        <dbReference type="ChEBI" id="CHEBI:18420"/>
    </cofactor>
</comment>
<keyword evidence="11" id="KW-1185">Reference proteome</keyword>
<dbReference type="InterPro" id="IPR002716">
    <property type="entry name" value="PIN_dom"/>
</dbReference>
<evidence type="ECO:0000259" key="9">
    <source>
        <dbReference type="Pfam" id="PF01850"/>
    </source>
</evidence>
<dbReference type="PANTHER" id="PTHR33653">
    <property type="entry name" value="RIBONUCLEASE VAPC2"/>
    <property type="match status" value="1"/>
</dbReference>
<keyword evidence="5 8" id="KW-0378">Hydrolase</keyword>
<keyword evidence="2 8" id="KW-1277">Toxin-antitoxin system</keyword>
<evidence type="ECO:0000256" key="2">
    <source>
        <dbReference type="ARBA" id="ARBA00022649"/>
    </source>
</evidence>
<dbReference type="EC" id="3.1.-.-" evidence="8"/>
<comment type="similarity">
    <text evidence="7 8">Belongs to the PINc/VapC protein family.</text>
</comment>
<accession>A0ABU3BVL0</accession>
<dbReference type="EMBL" id="JAVRIB010000001">
    <property type="protein sequence ID" value="MDT0633332.1"/>
    <property type="molecule type" value="Genomic_DNA"/>
</dbReference>
<keyword evidence="8" id="KW-0800">Toxin</keyword>
<keyword evidence="3 8" id="KW-0540">Nuclease</keyword>
<proteinExistence type="inferred from homology"/>
<dbReference type="Pfam" id="PF01850">
    <property type="entry name" value="PIN"/>
    <property type="match status" value="1"/>
</dbReference>
<feature type="domain" description="PIN" evidence="9">
    <location>
        <begin position="4"/>
        <end position="121"/>
    </location>
</feature>
<evidence type="ECO:0000256" key="3">
    <source>
        <dbReference type="ARBA" id="ARBA00022722"/>
    </source>
</evidence>
<comment type="function">
    <text evidence="8">Toxic component of a toxin-antitoxin (TA) system. An RNase.</text>
</comment>
<evidence type="ECO:0000256" key="7">
    <source>
        <dbReference type="ARBA" id="ARBA00038093"/>
    </source>
</evidence>
<evidence type="ECO:0000256" key="4">
    <source>
        <dbReference type="ARBA" id="ARBA00022723"/>
    </source>
</evidence>
<gene>
    <name evidence="8" type="primary">vapC</name>
    <name evidence="10" type="ORF">RM532_00030</name>
</gene>
<protein>
    <recommendedName>
        <fullName evidence="8">Ribonuclease VapC</fullName>
        <shortName evidence="8">RNase VapC</shortName>
        <ecNumber evidence="8">3.1.-.-</ecNumber>
    </recommendedName>
    <alternativeName>
        <fullName evidence="8">Toxin VapC</fullName>
    </alternativeName>
</protein>
<dbReference type="CDD" id="cd18753">
    <property type="entry name" value="PIN_VapC4-5_FitB-like"/>
    <property type="match status" value="1"/>
</dbReference>
<dbReference type="InterPro" id="IPR050556">
    <property type="entry name" value="Type_II_TA_system_RNase"/>
</dbReference>
<dbReference type="SUPFAM" id="SSF88723">
    <property type="entry name" value="PIN domain-like"/>
    <property type="match status" value="1"/>
</dbReference>
<evidence type="ECO:0000313" key="10">
    <source>
        <dbReference type="EMBL" id="MDT0633332.1"/>
    </source>
</evidence>
<evidence type="ECO:0000313" key="11">
    <source>
        <dbReference type="Proteomes" id="UP001251857"/>
    </source>
</evidence>
<dbReference type="RefSeq" id="WP_311651031.1">
    <property type="nucleotide sequence ID" value="NZ_JAVRIB010000001.1"/>
</dbReference>
<dbReference type="InterPro" id="IPR022907">
    <property type="entry name" value="VapC_family"/>
</dbReference>
<keyword evidence="4 8" id="KW-0479">Metal-binding</keyword>
<evidence type="ECO:0000256" key="8">
    <source>
        <dbReference type="HAMAP-Rule" id="MF_00265"/>
    </source>
</evidence>
<dbReference type="Proteomes" id="UP001251857">
    <property type="component" value="Unassembled WGS sequence"/>
</dbReference>
<dbReference type="InterPro" id="IPR029060">
    <property type="entry name" value="PIN-like_dom_sf"/>
</dbReference>
<dbReference type="Gene3D" id="3.40.50.1010">
    <property type="entry name" value="5'-nuclease"/>
    <property type="match status" value="1"/>
</dbReference>
<dbReference type="HAMAP" id="MF_00265">
    <property type="entry name" value="VapC_Nob1"/>
    <property type="match status" value="1"/>
</dbReference>
<feature type="binding site" evidence="8">
    <location>
        <position position="6"/>
    </location>
    <ligand>
        <name>Mg(2+)</name>
        <dbReference type="ChEBI" id="CHEBI:18420"/>
    </ligand>
</feature>
<comment type="caution">
    <text evidence="10">The sequence shown here is derived from an EMBL/GenBank/DDBJ whole genome shotgun (WGS) entry which is preliminary data.</text>
</comment>
<dbReference type="PANTHER" id="PTHR33653:SF1">
    <property type="entry name" value="RIBONUCLEASE VAPC2"/>
    <property type="match status" value="1"/>
</dbReference>